<evidence type="ECO:0000256" key="2">
    <source>
        <dbReference type="ARBA" id="ARBA00022801"/>
    </source>
</evidence>
<dbReference type="EMBL" id="HBKN01035757">
    <property type="protein sequence ID" value="CAE2322026.1"/>
    <property type="molecule type" value="Transcribed_RNA"/>
</dbReference>
<reference evidence="5" key="1">
    <citation type="submission" date="2021-01" db="EMBL/GenBank/DDBJ databases">
        <authorList>
            <person name="Corre E."/>
            <person name="Pelletier E."/>
            <person name="Niang G."/>
            <person name="Scheremetjew M."/>
            <person name="Finn R."/>
            <person name="Kale V."/>
            <person name="Holt S."/>
            <person name="Cochrane G."/>
            <person name="Meng A."/>
            <person name="Brown T."/>
            <person name="Cohen L."/>
        </authorList>
    </citation>
    <scope>NUCLEOTIDE SEQUENCE</scope>
    <source>
        <strain evidence="5">CCMP 2712</strain>
    </source>
</reference>
<name>A0A7S4P2U8_GUITH</name>
<feature type="region of interest" description="Disordered" evidence="3">
    <location>
        <begin position="504"/>
        <end position="529"/>
    </location>
</feature>
<dbReference type="Pfam" id="PF02230">
    <property type="entry name" value="Abhydrolase_2"/>
    <property type="match status" value="1"/>
</dbReference>
<feature type="region of interest" description="Disordered" evidence="3">
    <location>
        <begin position="552"/>
        <end position="579"/>
    </location>
</feature>
<evidence type="ECO:0000256" key="3">
    <source>
        <dbReference type="SAM" id="MobiDB-lite"/>
    </source>
</evidence>
<feature type="region of interest" description="Disordered" evidence="3">
    <location>
        <begin position="1099"/>
        <end position="1125"/>
    </location>
</feature>
<evidence type="ECO:0000256" key="1">
    <source>
        <dbReference type="ARBA" id="ARBA00006499"/>
    </source>
</evidence>
<keyword evidence="2" id="KW-0378">Hydrolase</keyword>
<organism evidence="5">
    <name type="scientific">Guillardia theta</name>
    <name type="common">Cryptophyte</name>
    <name type="synonym">Cryptomonas phi</name>
    <dbReference type="NCBI Taxonomy" id="55529"/>
    <lineage>
        <taxon>Eukaryota</taxon>
        <taxon>Cryptophyceae</taxon>
        <taxon>Pyrenomonadales</taxon>
        <taxon>Geminigeraceae</taxon>
        <taxon>Guillardia</taxon>
    </lineage>
</organism>
<sequence length="1187" mass="130805">MPCISSVVAKKGSAMLRFVLVIFCCTHLDGFMPSGYMPARLLSPATFMDSASINSRRCAASRCRAGSSRMNKLSPKMKMGSNSVSDRNAEILVSEYKGILTELSKEFQPKGLRLTWVGVNQETLFDALAVQLKDVGIQRSVGRTSTTGSIKYDDSGAQIPGTFPKAAKQIRIDVIRHIVSHLEKLQVHGEGTERFLHAAAQLYGIQISVFEINSIGSLEISEYSPPEGAKPRGTVHLVRKGDHFISTVKHSTDAENDRLFSNVPDDMAWRQIREKSAILGFTRDSGRHQQTNSNPVNHVQFRSKKDRRRFLQATVFSQASIALESLDDQPNQDVYTAFVKSLEVVGVPMKTAAVGGASQSVMDAQNAVRATRSEIIMFIASNKMKYTDVESPFKELMAMSCKYKIDITCFTLRDGLVAKESFSPPEGVTSRASITLGYDGSGFLAMSDSETVPDHVELAALPNLASTSAPFEAGSSNLATSDESLSESKALTSYDNSMVVDVESYEQSADGDETQKVAATSEDESQERELIWDSKSLSWKLVPVSQKDDSIETIPDVDAVEISSNEDSPSTDSDSKSSFLPKFSRLRDVAKPVKAPEVTNRGLTISDAVMAAELTAKNSKVNIVSLQGLGARKVDQSSSPTPGIEKLERMLTGEGKEIDRADGGSNVYMCIASLMHSEGLQIQGLMFTMWGEEKKGALIGAMSRKARDDAKRYMLKNPDVFDKPGQWPGDHDLRALAHVYRLRIKVYMAVYDEEVQEKVYEPDDGTEPRMELQICLDRKRFWAIKKIGSDEERRDEEVEHTVESSSQRKPRTALEKVLAKYGGGTQNDISVRITGTNIAHDHSARPSVPIPDLAVSTVKAVRDHSATVIWLHGLAGSGQEWMNLPDALHVPWVKFVFPTAAEDSLDLWDEKHVTSWFDISLASYKIHCNAINALPNVVSRMYYKMKDDVAGIEKNTAFVLDLIQKEIQAGIPPERIVVGGFSQGAAIALSAALTSNHKLGGVIQLSPWQLPSISRLSPHWREEEVQDGKLPLLFCHGSDDEVVLPSFARQMIANSVFSDFTQVSEHEYQGLGHGLCSDELQAVRSFLVHHVPGTASYDALHPPPSRFGKQNAKKSGAPSTGKRWGDGSVVSLHDSSVRYQAMTSSNPEEVEAIISEAVEVNTREFVESWEDKGQELWGWLKSRKHLM</sequence>
<evidence type="ECO:0000313" key="5">
    <source>
        <dbReference type="EMBL" id="CAE2322026.1"/>
    </source>
</evidence>
<dbReference type="PANTHER" id="PTHR10655">
    <property type="entry name" value="LYSOPHOSPHOLIPASE-RELATED"/>
    <property type="match status" value="1"/>
</dbReference>
<dbReference type="GO" id="GO:0052689">
    <property type="term" value="F:carboxylic ester hydrolase activity"/>
    <property type="evidence" value="ECO:0007669"/>
    <property type="project" value="TreeGrafter"/>
</dbReference>
<protein>
    <recommendedName>
        <fullName evidence="4">Phospholipase/carboxylesterase/thioesterase domain-containing protein</fullName>
    </recommendedName>
</protein>
<dbReference type="Gene3D" id="3.40.50.1820">
    <property type="entry name" value="alpha/beta hydrolase"/>
    <property type="match status" value="1"/>
</dbReference>
<proteinExistence type="inferred from homology"/>
<dbReference type="AlphaFoldDB" id="A0A7S4P2U8"/>
<accession>A0A7S4P2U8</accession>
<evidence type="ECO:0000259" key="4">
    <source>
        <dbReference type="Pfam" id="PF02230"/>
    </source>
</evidence>
<feature type="compositionally biased region" description="Low complexity" evidence="3">
    <location>
        <begin position="567"/>
        <end position="578"/>
    </location>
</feature>
<dbReference type="InterPro" id="IPR050565">
    <property type="entry name" value="LYPA1-2/EST-like"/>
</dbReference>
<dbReference type="InterPro" id="IPR003140">
    <property type="entry name" value="PLipase/COase/thioEstase"/>
</dbReference>
<dbReference type="GO" id="GO:0005737">
    <property type="term" value="C:cytoplasm"/>
    <property type="evidence" value="ECO:0007669"/>
    <property type="project" value="TreeGrafter"/>
</dbReference>
<dbReference type="SUPFAM" id="SSF53474">
    <property type="entry name" value="alpha/beta-Hydrolases"/>
    <property type="match status" value="1"/>
</dbReference>
<comment type="similarity">
    <text evidence="1">Belongs to the AB hydrolase superfamily. AB hydrolase 2 family.</text>
</comment>
<gene>
    <name evidence="5" type="ORF">GTHE00462_LOCUS27904</name>
</gene>
<feature type="domain" description="Phospholipase/carboxylesterase/thioesterase" evidence="4">
    <location>
        <begin position="858"/>
        <end position="1089"/>
    </location>
</feature>
<dbReference type="PANTHER" id="PTHR10655:SF17">
    <property type="entry name" value="LYSOPHOSPHOLIPASE-LIKE PROTEIN 1"/>
    <property type="match status" value="1"/>
</dbReference>
<dbReference type="GO" id="GO:0008474">
    <property type="term" value="F:palmitoyl-(protein) hydrolase activity"/>
    <property type="evidence" value="ECO:0007669"/>
    <property type="project" value="TreeGrafter"/>
</dbReference>
<dbReference type="InterPro" id="IPR029058">
    <property type="entry name" value="AB_hydrolase_fold"/>
</dbReference>